<comment type="function">
    <text evidence="13">Regulator of the Hippo/SWH (Sav/Wts/Hpo) signaling pathway, a signaling pathway that plays a pivotal role in organ size control and tumor suppression by restricting proliferation and promoting apoptosis. The core of this pathway is composed of a kinase cascade wherein Hippo (Hpo), in complex with its regulatory protein Salvador (Sav), phosphorylates and activates Warts (Wts) in complex with its regulatory protein Mats, which in turn phosphorylates and inactivates the Yorkie (Yki) oncoprotein. Kibra acts synergistically along with Ex and Mer to regulate the Hippo signaling pathway.</text>
</comment>
<feature type="region of interest" description="Disordered" evidence="16">
    <location>
        <begin position="216"/>
        <end position="242"/>
    </location>
</feature>
<dbReference type="EMBL" id="KL363232">
    <property type="protein sequence ID" value="KFD52046.1"/>
    <property type="molecule type" value="Genomic_DNA"/>
</dbReference>
<feature type="compositionally biased region" description="Basic and acidic residues" evidence="16">
    <location>
        <begin position="885"/>
        <end position="894"/>
    </location>
</feature>
<evidence type="ECO:0000256" key="13">
    <source>
        <dbReference type="ARBA" id="ARBA00024960"/>
    </source>
</evidence>
<evidence type="ECO:0000256" key="3">
    <source>
        <dbReference type="ARBA" id="ARBA00010585"/>
    </source>
</evidence>
<feature type="coiled-coil region" evidence="15">
    <location>
        <begin position="250"/>
        <end position="277"/>
    </location>
</feature>
<reference evidence="19 20" key="1">
    <citation type="journal article" date="2014" name="Nat. Genet.">
        <title>Genome and transcriptome of the porcine whipworm Trichuris suis.</title>
        <authorList>
            <person name="Jex A.R."/>
            <person name="Nejsum P."/>
            <person name="Schwarz E.M."/>
            <person name="Hu L."/>
            <person name="Young N.D."/>
            <person name="Hall R.S."/>
            <person name="Korhonen P.K."/>
            <person name="Liao S."/>
            <person name="Thamsborg S."/>
            <person name="Xia J."/>
            <person name="Xu P."/>
            <person name="Wang S."/>
            <person name="Scheerlinck J.P."/>
            <person name="Hofmann A."/>
            <person name="Sternberg P.W."/>
            <person name="Wang J."/>
            <person name="Gasser R.B."/>
        </authorList>
    </citation>
    <scope>NUCLEOTIDE SEQUENCE [LARGE SCALE GENOMIC DNA]</scope>
    <source>
        <strain evidence="19">DCEP-RM93M</strain>
    </source>
</reference>
<dbReference type="InterPro" id="IPR057747">
    <property type="entry name" value="WWC1_hairpin"/>
</dbReference>
<evidence type="ECO:0000256" key="8">
    <source>
        <dbReference type="ARBA" id="ARBA00022737"/>
    </source>
</evidence>
<dbReference type="PANTHER" id="PTHR14791:SF29">
    <property type="entry name" value="PROTEIN KIBRA"/>
    <property type="match status" value="1"/>
</dbReference>
<evidence type="ECO:0000256" key="9">
    <source>
        <dbReference type="ARBA" id="ARBA00023015"/>
    </source>
</evidence>
<dbReference type="GO" id="GO:0060090">
    <property type="term" value="F:molecular adaptor activity"/>
    <property type="evidence" value="ECO:0007669"/>
    <property type="project" value="TreeGrafter"/>
</dbReference>
<keyword evidence="6" id="KW-0963">Cytoplasm</keyword>
<dbReference type="AlphaFoldDB" id="A0A085M4A0"/>
<comment type="subcellular location">
    <subcellularLocation>
        <location evidence="1">Apical cell membrane</location>
    </subcellularLocation>
    <subcellularLocation>
        <location evidence="2">Cytoplasm</location>
    </subcellularLocation>
</comment>
<feature type="coiled-coil region" evidence="15">
    <location>
        <begin position="386"/>
        <end position="413"/>
    </location>
</feature>
<feature type="region of interest" description="Disordered" evidence="16">
    <location>
        <begin position="885"/>
        <end position="907"/>
    </location>
</feature>
<feature type="compositionally biased region" description="Low complexity" evidence="16">
    <location>
        <begin position="977"/>
        <end position="991"/>
    </location>
</feature>
<dbReference type="GO" id="GO:0005737">
    <property type="term" value="C:cytoplasm"/>
    <property type="evidence" value="ECO:0007669"/>
    <property type="project" value="UniProtKB-SubCell"/>
</dbReference>
<dbReference type="Gene3D" id="2.60.40.150">
    <property type="entry name" value="C2 domain"/>
    <property type="match status" value="1"/>
</dbReference>
<keyword evidence="11" id="KW-0472">Membrane</keyword>
<dbReference type="PROSITE" id="PS01159">
    <property type="entry name" value="WW_DOMAIN_1"/>
    <property type="match status" value="1"/>
</dbReference>
<dbReference type="InterPro" id="IPR051105">
    <property type="entry name" value="WWC/KIBRA_Hippo_Reg"/>
</dbReference>
<evidence type="ECO:0000256" key="14">
    <source>
        <dbReference type="ARBA" id="ARBA00025969"/>
    </source>
</evidence>
<organism evidence="19 20">
    <name type="scientific">Trichuris suis</name>
    <name type="common">pig whipworm</name>
    <dbReference type="NCBI Taxonomy" id="68888"/>
    <lineage>
        <taxon>Eukaryota</taxon>
        <taxon>Metazoa</taxon>
        <taxon>Ecdysozoa</taxon>
        <taxon>Nematoda</taxon>
        <taxon>Enoplea</taxon>
        <taxon>Dorylaimia</taxon>
        <taxon>Trichinellida</taxon>
        <taxon>Trichuridae</taxon>
        <taxon>Trichuris</taxon>
    </lineage>
</organism>
<evidence type="ECO:0000256" key="11">
    <source>
        <dbReference type="ARBA" id="ARBA00023136"/>
    </source>
</evidence>
<evidence type="ECO:0000256" key="10">
    <source>
        <dbReference type="ARBA" id="ARBA00023054"/>
    </source>
</evidence>
<dbReference type="InterPro" id="IPR001202">
    <property type="entry name" value="WW_dom"/>
</dbReference>
<evidence type="ECO:0000256" key="15">
    <source>
        <dbReference type="SAM" id="Coils"/>
    </source>
</evidence>
<dbReference type="InterPro" id="IPR035892">
    <property type="entry name" value="C2_domain_sf"/>
</dbReference>
<evidence type="ECO:0000256" key="4">
    <source>
        <dbReference type="ARBA" id="ARBA00013712"/>
    </source>
</evidence>
<evidence type="ECO:0000256" key="16">
    <source>
        <dbReference type="SAM" id="MobiDB-lite"/>
    </source>
</evidence>
<feature type="domain" description="WW" evidence="18">
    <location>
        <begin position="59"/>
        <end position="92"/>
    </location>
</feature>
<dbReference type="SMART" id="SM00456">
    <property type="entry name" value="WW"/>
    <property type="match status" value="2"/>
</dbReference>
<keyword evidence="8" id="KW-0677">Repeat</keyword>
<feature type="region of interest" description="Disordered" evidence="16">
    <location>
        <begin position="1021"/>
        <end position="1044"/>
    </location>
</feature>
<feature type="region of interest" description="Disordered" evidence="16">
    <location>
        <begin position="971"/>
        <end position="991"/>
    </location>
</feature>
<feature type="compositionally biased region" description="Low complexity" evidence="16">
    <location>
        <begin position="898"/>
        <end position="907"/>
    </location>
</feature>
<proteinExistence type="inferred from homology"/>
<name>A0A085M4A0_9BILA</name>
<keyword evidence="12" id="KW-0804">Transcription</keyword>
<keyword evidence="9" id="KW-0805">Transcription regulation</keyword>
<dbReference type="SUPFAM" id="SSF51045">
    <property type="entry name" value="WW domain"/>
    <property type="match status" value="2"/>
</dbReference>
<dbReference type="Gene3D" id="2.20.70.10">
    <property type="match status" value="2"/>
</dbReference>
<keyword evidence="10 15" id="KW-0175">Coiled coil</keyword>
<keyword evidence="7" id="KW-0597">Phosphoprotein</keyword>
<evidence type="ECO:0000256" key="12">
    <source>
        <dbReference type="ARBA" id="ARBA00023163"/>
    </source>
</evidence>
<dbReference type="Proteomes" id="UP000030764">
    <property type="component" value="Unassembled WGS sequence"/>
</dbReference>
<evidence type="ECO:0000256" key="1">
    <source>
        <dbReference type="ARBA" id="ARBA00004221"/>
    </source>
</evidence>
<feature type="compositionally biased region" description="Polar residues" evidence="16">
    <location>
        <begin position="1021"/>
        <end position="1040"/>
    </location>
</feature>
<dbReference type="InterPro" id="IPR000008">
    <property type="entry name" value="C2_dom"/>
</dbReference>
<evidence type="ECO:0000313" key="19">
    <source>
        <dbReference type="EMBL" id="KFD52046.1"/>
    </source>
</evidence>
<comment type="similarity">
    <text evidence="3">Belongs to the WWC family. KIBRA subfamily.</text>
</comment>
<keyword evidence="5" id="KW-1003">Cell membrane</keyword>
<dbReference type="Pfam" id="PF00397">
    <property type="entry name" value="WW"/>
    <property type="match status" value="1"/>
</dbReference>
<evidence type="ECO:0000256" key="7">
    <source>
        <dbReference type="ARBA" id="ARBA00022553"/>
    </source>
</evidence>
<dbReference type="CDD" id="cd00201">
    <property type="entry name" value="WW"/>
    <property type="match status" value="2"/>
</dbReference>
<comment type="subunit">
    <text evidence="14">Forms a complex with Mer and Ex. Interacts (via domain WW 1) with Ex (via RXPPXY motif). Interacts with Mer, Sav, Hpo and Wts.</text>
</comment>
<dbReference type="PANTHER" id="PTHR14791">
    <property type="entry name" value="BOMB/KIRA PROTEINS"/>
    <property type="match status" value="1"/>
</dbReference>
<evidence type="ECO:0000256" key="6">
    <source>
        <dbReference type="ARBA" id="ARBA00022490"/>
    </source>
</evidence>
<feature type="domain" description="C2" evidence="17">
    <location>
        <begin position="690"/>
        <end position="816"/>
    </location>
</feature>
<feature type="compositionally biased region" description="Low complexity" evidence="16">
    <location>
        <begin position="222"/>
        <end position="238"/>
    </location>
</feature>
<accession>A0A085M4A0</accession>
<evidence type="ECO:0000259" key="17">
    <source>
        <dbReference type="PROSITE" id="PS50004"/>
    </source>
</evidence>
<dbReference type="GO" id="GO:0006355">
    <property type="term" value="P:regulation of DNA-templated transcription"/>
    <property type="evidence" value="ECO:0007669"/>
    <property type="project" value="TreeGrafter"/>
</dbReference>
<dbReference type="GO" id="GO:0046621">
    <property type="term" value="P:negative regulation of organ growth"/>
    <property type="evidence" value="ECO:0007669"/>
    <property type="project" value="TreeGrafter"/>
</dbReference>
<sequence>MHSNGLTNGCCSQNAAAQLSESADDSSTLVAPVSLAPTLSLPSVAACSRSPHSTASSDLPLPEGWEIKVDNDGRPYFIDHRSKITTWIDPRDRLTKPSAFSDCVGNELPFGWEQAYDNNVGVYFINHLSATNQLEDPRVQWRALQDAMIREYLQAAQEQMRVENNIAFSYESFFKGILLSKAKELILKVKKDRRILAEQEFQQLCDVLNKVEDSTTTSRGINSASRSNLGSSSTLTSSSRHDPDLLRSEIRIARQRLARLRREERQVECELKHKQRGYDTLAEIKDRVSSNPEGYTASETYALAREKEHLRVSLAVVDQRKNKLVQDLLRLKSDLQQSATVPESPCSSSSIVSNSVGCLAEPPTSNSRCVHSPADRMPKGLPVADIARARLQYQETRHRLHNLQERLALIEEQISPVQMETDRDQITLIQEKEQLLHELRMVCYGEKKPPPEQQAMLEEKMHALEEDLRQALRLTHQEMIERWIDHFSFLRLTILGVFCRFSLHDERLKIRREIMSIGRVLASLEQYVQTLSASTLSSSSLSTGSSHASSASNLNQDAYWLQYGSGIEVQELVDLRQRIERLAVGCSVPAPAGSSAEPRVEVEKGGSQPAINAAELAQRLSSFSTAADTVCRPLSSAEDNSGTNTRSVSAAVSDESVAGDSGVYDGRKPASTNLGDGLASAWPTSPIVAVTAQLMVGFDYLIDENKLIVSIERARNLHSLPCVNSITALCVQGTILPCATGDSVDFVTKWSRDVEKPTFKQAFAISISLPEVCNRILQLYLWGLSGASSSRMAVCLGGVQVNFAEFSAQMIRCQWLNVLSSSFFPHSDRLKPPSPEFNSEHDAETTSRCDDKSVVCAPAKVQCSPLQEDAKVSCVDVRESVFNKDNTRQNPREESSDESTIISSRNSTLTSLRGRALGALVDGQNRADEQKANNMAPEASAEVTSNRALVAEPKLRLTICSDYDGSAIAESPTGAATSGFSELSRSSSTLSTKVEKETAVGRLVPPAASAAAAAARGCQQRSVRLNRSGSDSSVPSTNRTEPFRRNIPERRSLRWKRLGPCRRKTGAKLPYEGSSSRRGGFQDVGFCTSLDIDVDLQATRIKLEREEELVDQLQNVVDSLGSWKSGGNKGLPSWIADDETVQSILDRYYTTDDPVADSAGRAVDPSDLYQQTARKIVRQSAHRVRRLMAAKGQLPPASNFKSKLNCLLATTAISILPPSEETDGQSLRLNISSEPA</sequence>
<evidence type="ECO:0000313" key="20">
    <source>
        <dbReference type="Proteomes" id="UP000030764"/>
    </source>
</evidence>
<dbReference type="PROSITE" id="PS50020">
    <property type="entry name" value="WW_DOMAIN_2"/>
    <property type="match status" value="2"/>
</dbReference>
<dbReference type="SUPFAM" id="SSF49562">
    <property type="entry name" value="C2 domain (Calcium/lipid-binding domain, CaLB)"/>
    <property type="match status" value="1"/>
</dbReference>
<feature type="domain" description="WW" evidence="18">
    <location>
        <begin position="106"/>
        <end position="139"/>
    </location>
</feature>
<evidence type="ECO:0000256" key="5">
    <source>
        <dbReference type="ARBA" id="ARBA00022475"/>
    </source>
</evidence>
<evidence type="ECO:0000259" key="18">
    <source>
        <dbReference type="PROSITE" id="PS50020"/>
    </source>
</evidence>
<gene>
    <name evidence="19" type="ORF">M513_07028</name>
</gene>
<evidence type="ECO:0000256" key="2">
    <source>
        <dbReference type="ARBA" id="ARBA00004496"/>
    </source>
</evidence>
<keyword evidence="20" id="KW-1185">Reference proteome</keyword>
<dbReference type="GO" id="GO:0016477">
    <property type="term" value="P:cell migration"/>
    <property type="evidence" value="ECO:0007669"/>
    <property type="project" value="TreeGrafter"/>
</dbReference>
<dbReference type="GO" id="GO:0019900">
    <property type="term" value="F:kinase binding"/>
    <property type="evidence" value="ECO:0007669"/>
    <property type="project" value="TreeGrafter"/>
</dbReference>
<dbReference type="Pfam" id="PF25802">
    <property type="entry name" value="WWC1"/>
    <property type="match status" value="1"/>
</dbReference>
<protein>
    <recommendedName>
        <fullName evidence="4">Protein kibra</fullName>
    </recommendedName>
</protein>
<dbReference type="PROSITE" id="PS50004">
    <property type="entry name" value="C2"/>
    <property type="match status" value="1"/>
</dbReference>
<dbReference type="GO" id="GO:0016324">
    <property type="term" value="C:apical plasma membrane"/>
    <property type="evidence" value="ECO:0007669"/>
    <property type="project" value="UniProtKB-SubCell"/>
</dbReference>
<dbReference type="InterPro" id="IPR036020">
    <property type="entry name" value="WW_dom_sf"/>
</dbReference>
<dbReference type="GO" id="GO:0035330">
    <property type="term" value="P:regulation of hippo signaling"/>
    <property type="evidence" value="ECO:0007669"/>
    <property type="project" value="TreeGrafter"/>
</dbReference>